<evidence type="ECO:0000313" key="1">
    <source>
        <dbReference type="EnsemblPlants" id="OGLUM08G07100.1"/>
    </source>
</evidence>
<organism evidence="1">
    <name type="scientific">Oryza glumipatula</name>
    <dbReference type="NCBI Taxonomy" id="40148"/>
    <lineage>
        <taxon>Eukaryota</taxon>
        <taxon>Viridiplantae</taxon>
        <taxon>Streptophyta</taxon>
        <taxon>Embryophyta</taxon>
        <taxon>Tracheophyta</taxon>
        <taxon>Spermatophyta</taxon>
        <taxon>Magnoliopsida</taxon>
        <taxon>Liliopsida</taxon>
        <taxon>Poales</taxon>
        <taxon>Poaceae</taxon>
        <taxon>BOP clade</taxon>
        <taxon>Oryzoideae</taxon>
        <taxon>Oryzeae</taxon>
        <taxon>Oryzinae</taxon>
        <taxon>Oryza</taxon>
    </lineage>
</organism>
<name>A0A0E0ASE7_9ORYZ</name>
<protein>
    <submittedName>
        <fullName evidence="1">Uncharacterized protein</fullName>
    </submittedName>
</protein>
<accession>A0A0E0ASE7</accession>
<dbReference type="EnsemblPlants" id="OGLUM08G07100.1">
    <property type="protein sequence ID" value="OGLUM08G07100.1"/>
    <property type="gene ID" value="OGLUM08G07100"/>
</dbReference>
<keyword evidence="2" id="KW-1185">Reference proteome</keyword>
<sequence length="60" mass="6519">MCFSVPIKCDPKKSLHSHPHCSFAATEMMSVGVSYVSLLNAVTYHCAHGFKFGQDNTIGS</sequence>
<dbReference type="HOGENOM" id="CLU_2945498_0_0_1"/>
<dbReference type="AlphaFoldDB" id="A0A0E0ASE7"/>
<dbReference type="Proteomes" id="UP000026961">
    <property type="component" value="Chromosome 8"/>
</dbReference>
<reference evidence="1" key="1">
    <citation type="submission" date="2015-04" db="UniProtKB">
        <authorList>
            <consortium name="EnsemblPlants"/>
        </authorList>
    </citation>
    <scope>IDENTIFICATION</scope>
</reference>
<evidence type="ECO:0000313" key="2">
    <source>
        <dbReference type="Proteomes" id="UP000026961"/>
    </source>
</evidence>
<dbReference type="Gramene" id="OGLUM08G07100.1">
    <property type="protein sequence ID" value="OGLUM08G07100.1"/>
    <property type="gene ID" value="OGLUM08G07100"/>
</dbReference>
<reference evidence="1" key="2">
    <citation type="submission" date="2018-05" db="EMBL/GenBank/DDBJ databases">
        <title>OgluRS3 (Oryza glumaepatula Reference Sequence Version 3).</title>
        <authorList>
            <person name="Zhang J."/>
            <person name="Kudrna D."/>
            <person name="Lee S."/>
            <person name="Talag J."/>
            <person name="Welchert J."/>
            <person name="Wing R.A."/>
        </authorList>
    </citation>
    <scope>NUCLEOTIDE SEQUENCE [LARGE SCALE GENOMIC DNA]</scope>
</reference>
<proteinExistence type="predicted"/>